<accession>A0A846MVI2</accession>
<dbReference type="Proteomes" id="UP000570514">
    <property type="component" value="Unassembled WGS sequence"/>
</dbReference>
<keyword evidence="2" id="KW-0812">Transmembrane</keyword>
<dbReference type="SUPFAM" id="SSF111369">
    <property type="entry name" value="HlyD-like secretion proteins"/>
    <property type="match status" value="1"/>
</dbReference>
<comment type="subcellular location">
    <subcellularLocation>
        <location evidence="1">Cell envelope</location>
    </subcellularLocation>
</comment>
<feature type="domain" description="Multidrug export protein EmrA/FarA alpha-helical hairpin" evidence="3">
    <location>
        <begin position="92"/>
        <end position="198"/>
    </location>
</feature>
<feature type="domain" description="p-hydroxybenzoic acid efflux pump subunit AaeA-like beta-barrel" evidence="4">
    <location>
        <begin position="234"/>
        <end position="313"/>
    </location>
</feature>
<dbReference type="PANTHER" id="PTHR30386">
    <property type="entry name" value="MEMBRANE FUSION SUBUNIT OF EMRAB-TOLC MULTIDRUG EFFLUX PUMP"/>
    <property type="match status" value="1"/>
</dbReference>
<sequence>MQNSIEDETVAAPARRKKLFLLLGTAVAAVALGAGGYWYFVASHYVSTDNAYVQVSSAQVTPLTTGRVMDVRVHDAEAVKKGDILVVIDPEDAKLQLDQAQAAYALTLRKVKTYFATADARRADYERAKLDYDRRAKIQKSGAVSGEELSTMKTGLETATAALESAEAMTQGTSVEKHPEVLAAKAALDTAQLNYERTIIRAPVSGIVAQRNVQIGQMIQAGRPVMTVVPVADVYVDANYKEDQLAKVRPGQNAELESDIYGSSVKFRGTVIGLGGGTGAAFSLIPAQNATGNWIKVVQRVPVRIALDPEDLKAHPLRVGLSMQATIDVSK</sequence>
<keyword evidence="2" id="KW-1133">Transmembrane helix</keyword>
<evidence type="ECO:0000256" key="2">
    <source>
        <dbReference type="SAM" id="Phobius"/>
    </source>
</evidence>
<protein>
    <submittedName>
        <fullName evidence="5">Membrane fusion protein (Multidrug efflux system)</fullName>
    </submittedName>
</protein>
<comment type="caution">
    <text evidence="5">The sequence shown here is derived from an EMBL/GenBank/DDBJ whole genome shotgun (WGS) entry which is preliminary data.</text>
</comment>
<dbReference type="Pfam" id="PF25885">
    <property type="entry name" value="HH_EMRA"/>
    <property type="match status" value="1"/>
</dbReference>
<dbReference type="InterPro" id="IPR058633">
    <property type="entry name" value="EmrA/FarA_HH"/>
</dbReference>
<dbReference type="Gene3D" id="2.40.50.100">
    <property type="match status" value="1"/>
</dbReference>
<dbReference type="InterPro" id="IPR058634">
    <property type="entry name" value="AaeA-lik-b-barrel"/>
</dbReference>
<organism evidence="5 6">
    <name type="scientific">Rhizomicrobium palustre</name>
    <dbReference type="NCBI Taxonomy" id="189966"/>
    <lineage>
        <taxon>Bacteria</taxon>
        <taxon>Pseudomonadati</taxon>
        <taxon>Pseudomonadota</taxon>
        <taxon>Alphaproteobacteria</taxon>
        <taxon>Micropepsales</taxon>
        <taxon>Micropepsaceae</taxon>
        <taxon>Rhizomicrobium</taxon>
    </lineage>
</organism>
<evidence type="ECO:0000313" key="6">
    <source>
        <dbReference type="Proteomes" id="UP000570514"/>
    </source>
</evidence>
<dbReference type="InterPro" id="IPR050739">
    <property type="entry name" value="MFP"/>
</dbReference>
<dbReference type="GO" id="GO:0055085">
    <property type="term" value="P:transmembrane transport"/>
    <property type="evidence" value="ECO:0007669"/>
    <property type="project" value="InterPro"/>
</dbReference>
<dbReference type="GO" id="GO:0030313">
    <property type="term" value="C:cell envelope"/>
    <property type="evidence" value="ECO:0007669"/>
    <property type="project" value="UniProtKB-SubCell"/>
</dbReference>
<gene>
    <name evidence="5" type="ORF">FHS83_000420</name>
</gene>
<proteinExistence type="predicted"/>
<keyword evidence="6" id="KW-1185">Reference proteome</keyword>
<dbReference type="AlphaFoldDB" id="A0A846MVI2"/>
<dbReference type="Gene3D" id="2.40.30.170">
    <property type="match status" value="1"/>
</dbReference>
<reference evidence="5 6" key="1">
    <citation type="submission" date="2020-03" db="EMBL/GenBank/DDBJ databases">
        <title>Genomic Encyclopedia of Type Strains, Phase IV (KMG-IV): sequencing the most valuable type-strain genomes for metagenomic binning, comparative biology and taxonomic classification.</title>
        <authorList>
            <person name="Goeker M."/>
        </authorList>
    </citation>
    <scope>NUCLEOTIDE SEQUENCE [LARGE SCALE GENOMIC DNA]</scope>
    <source>
        <strain evidence="5 6">DSM 19867</strain>
    </source>
</reference>
<dbReference type="EMBL" id="JAASRM010000001">
    <property type="protein sequence ID" value="NIK87102.1"/>
    <property type="molecule type" value="Genomic_DNA"/>
</dbReference>
<evidence type="ECO:0000259" key="4">
    <source>
        <dbReference type="Pfam" id="PF25963"/>
    </source>
</evidence>
<evidence type="ECO:0000256" key="1">
    <source>
        <dbReference type="ARBA" id="ARBA00004196"/>
    </source>
</evidence>
<dbReference type="RefSeq" id="WP_167080406.1">
    <property type="nucleotide sequence ID" value="NZ_BAAADC010000001.1"/>
</dbReference>
<keyword evidence="2" id="KW-0472">Membrane</keyword>
<dbReference type="Pfam" id="PF25963">
    <property type="entry name" value="Beta-barrel_AAEA"/>
    <property type="match status" value="1"/>
</dbReference>
<name>A0A846MVI2_9PROT</name>
<evidence type="ECO:0000313" key="5">
    <source>
        <dbReference type="EMBL" id="NIK87102.1"/>
    </source>
</evidence>
<dbReference type="PANTHER" id="PTHR30386:SF19">
    <property type="entry name" value="MULTIDRUG EXPORT PROTEIN EMRA-RELATED"/>
    <property type="match status" value="1"/>
</dbReference>
<evidence type="ECO:0000259" key="3">
    <source>
        <dbReference type="Pfam" id="PF25885"/>
    </source>
</evidence>
<feature type="transmembrane region" description="Helical" evidence="2">
    <location>
        <begin position="20"/>
        <end position="40"/>
    </location>
</feature>